<keyword evidence="2" id="KW-1185">Reference proteome</keyword>
<evidence type="ECO:0000313" key="2">
    <source>
        <dbReference type="Proteomes" id="UP000663452"/>
    </source>
</evidence>
<organism evidence="1 2">
    <name type="scientific">Paenibacillus tianjinensis</name>
    <dbReference type="NCBI Taxonomy" id="2810347"/>
    <lineage>
        <taxon>Bacteria</taxon>
        <taxon>Bacillati</taxon>
        <taxon>Bacillota</taxon>
        <taxon>Bacilli</taxon>
        <taxon>Bacillales</taxon>
        <taxon>Paenibacillaceae</taxon>
        <taxon>Paenibacillus</taxon>
    </lineage>
</organism>
<sequence length="61" mass="7059">MSAWNYWHVYNHMRNVYLSTGVAPSRDDLLDKFAELDSRQIDEGIEEFDLAIGNRKRGEAG</sequence>
<proteinExistence type="predicted"/>
<dbReference type="EMBL" id="CP070969">
    <property type="protein sequence ID" value="QSF42692.1"/>
    <property type="molecule type" value="Genomic_DNA"/>
</dbReference>
<protein>
    <submittedName>
        <fullName evidence="1">Uncharacterized protein</fullName>
    </submittedName>
</protein>
<dbReference type="Proteomes" id="UP000663452">
    <property type="component" value="Chromosome"/>
</dbReference>
<gene>
    <name evidence="1" type="ORF">JRJ22_15360</name>
</gene>
<evidence type="ECO:0000313" key="1">
    <source>
        <dbReference type="EMBL" id="QSF42692.1"/>
    </source>
</evidence>
<name>A0ABX7L9I0_9BACL</name>
<reference evidence="1 2" key="1">
    <citation type="submission" date="2021-02" db="EMBL/GenBank/DDBJ databases">
        <title>Paenibacillus tianjinensis sp. nov.</title>
        <authorList>
            <person name="Liu H."/>
        </authorList>
    </citation>
    <scope>NUCLEOTIDE SEQUENCE [LARGE SCALE GENOMIC DNA]</scope>
    <source>
        <strain evidence="1 2">TB2019</strain>
    </source>
</reference>
<dbReference type="RefSeq" id="WP_206100381.1">
    <property type="nucleotide sequence ID" value="NZ_CP070969.1"/>
</dbReference>
<accession>A0ABX7L9I0</accession>